<organism evidence="2 3">
    <name type="scientific">Tritrichomonas foetus</name>
    <dbReference type="NCBI Taxonomy" id="1144522"/>
    <lineage>
        <taxon>Eukaryota</taxon>
        <taxon>Metamonada</taxon>
        <taxon>Parabasalia</taxon>
        <taxon>Tritrichomonadida</taxon>
        <taxon>Tritrichomonadidae</taxon>
        <taxon>Tritrichomonas</taxon>
    </lineage>
</organism>
<name>A0A1J4J9F8_9EUKA</name>
<feature type="domain" description="Peptidase M60" evidence="1">
    <location>
        <begin position="195"/>
        <end position="382"/>
    </location>
</feature>
<evidence type="ECO:0000313" key="2">
    <source>
        <dbReference type="EMBL" id="OHS94315.1"/>
    </source>
</evidence>
<sequence length="399" mass="46096">MFIKDFLNNMNGKIQNDWRFESHYGGRRRVRSQKCQASLIIENKELDDSRYIKEFHLLPLTSYIATVHAVGNNIEVQEGEGHSHIGANICLFGTWTHSNEFNDGIGEFDGNLTVKFRTDKTGKVQIGLRLGFWCSEAKGSVTFSDFTLEEDYSKIVLGAGQIRLDVSNEVLQDNPEILNHAELFLSRIEKVYNSMGVLYSKFPFDHDVIFYETKDNIHAWAYAGNPIVWNTRCFVDYFNKLDSKKEFSDDACFGAIHEIGHNFDMSGFGHINPELFANLNLCYAVEVNNLPIYFDHEETIGKGLQDGFYRRCYERSIAKGKYHHDGLLFVLLRIKDIIGWDSFRKVFRKYSNAPINHDKYKKSELLQIFFKELSDASGLDIQDMMLPGEFDLLVKQENY</sequence>
<dbReference type="Pfam" id="PF13402">
    <property type="entry name" value="Peptidase_M60"/>
    <property type="match status" value="1"/>
</dbReference>
<dbReference type="AlphaFoldDB" id="A0A1J4J9F8"/>
<gene>
    <name evidence="2" type="ORF">TRFO_11167</name>
</gene>
<dbReference type="VEuPathDB" id="TrichDB:TRFO_11167"/>
<proteinExistence type="predicted"/>
<accession>A0A1J4J9F8</accession>
<evidence type="ECO:0000313" key="3">
    <source>
        <dbReference type="Proteomes" id="UP000179807"/>
    </source>
</evidence>
<reference evidence="2" key="1">
    <citation type="submission" date="2016-10" db="EMBL/GenBank/DDBJ databases">
        <authorList>
            <person name="Benchimol M."/>
            <person name="Almeida L.G."/>
            <person name="Vasconcelos A.T."/>
            <person name="Perreira-Neves A."/>
            <person name="Rosa I.A."/>
            <person name="Tasca T."/>
            <person name="Bogo M.R."/>
            <person name="de Souza W."/>
        </authorList>
    </citation>
    <scope>NUCLEOTIDE SEQUENCE [LARGE SCALE GENOMIC DNA]</scope>
    <source>
        <strain evidence="2">K</strain>
    </source>
</reference>
<evidence type="ECO:0000259" key="1">
    <source>
        <dbReference type="Pfam" id="PF13402"/>
    </source>
</evidence>
<dbReference type="InterPro" id="IPR031161">
    <property type="entry name" value="Peptidase_M60_dom"/>
</dbReference>
<keyword evidence="3" id="KW-1185">Reference proteome</keyword>
<dbReference type="OrthoDB" id="10262510at2759"/>
<dbReference type="GeneID" id="94830577"/>
<dbReference type="Proteomes" id="UP000179807">
    <property type="component" value="Unassembled WGS sequence"/>
</dbReference>
<dbReference type="RefSeq" id="XP_068347452.1">
    <property type="nucleotide sequence ID" value="XM_068495873.1"/>
</dbReference>
<dbReference type="EMBL" id="MLAK01001326">
    <property type="protein sequence ID" value="OHS94315.1"/>
    <property type="molecule type" value="Genomic_DNA"/>
</dbReference>
<comment type="caution">
    <text evidence="2">The sequence shown here is derived from an EMBL/GenBank/DDBJ whole genome shotgun (WGS) entry which is preliminary data.</text>
</comment>
<protein>
    <recommendedName>
        <fullName evidence="1">Peptidase M60 domain-containing protein</fullName>
    </recommendedName>
</protein>